<dbReference type="EMBL" id="JMQM01000002">
    <property type="protein sequence ID" value="KFB08685.1"/>
    <property type="molecule type" value="Genomic_DNA"/>
</dbReference>
<keyword evidence="2" id="KW-1185">Reference proteome</keyword>
<proteinExistence type="predicted"/>
<gene>
    <name evidence="1" type="ORF">EL18_02939</name>
</gene>
<evidence type="ECO:0000313" key="2">
    <source>
        <dbReference type="Proteomes" id="UP000053675"/>
    </source>
</evidence>
<sequence>MEAALSVFNVLTRSWPESGRVSCALAGRLLPAKAIHRDHVETITTRHWITSFHFVDVAPNVEATGNDCKTFSGLFVLTVVHQIVDNRRISQGGGVTQGLGIILRDLAQDAAHDLARACFRQTGGELDLVR</sequence>
<evidence type="ECO:0000313" key="1">
    <source>
        <dbReference type="EMBL" id="KFB08685.1"/>
    </source>
</evidence>
<protein>
    <submittedName>
        <fullName evidence="1">Uncharacterized protein</fullName>
    </submittedName>
</protein>
<dbReference type="AlphaFoldDB" id="A0A084U6U9"/>
<comment type="caution">
    <text evidence="1">The sequence shown here is derived from an EMBL/GenBank/DDBJ whole genome shotgun (WGS) entry which is preliminary data.</text>
</comment>
<name>A0A084U6U9_9HYPH</name>
<organism evidence="1 2">
    <name type="scientific">Nitratireductor basaltis</name>
    <dbReference type="NCBI Taxonomy" id="472175"/>
    <lineage>
        <taxon>Bacteria</taxon>
        <taxon>Pseudomonadati</taxon>
        <taxon>Pseudomonadota</taxon>
        <taxon>Alphaproteobacteria</taxon>
        <taxon>Hyphomicrobiales</taxon>
        <taxon>Phyllobacteriaceae</taxon>
        <taxon>Nitratireductor</taxon>
    </lineage>
</organism>
<accession>A0A084U6U9</accession>
<dbReference type="Proteomes" id="UP000053675">
    <property type="component" value="Unassembled WGS sequence"/>
</dbReference>
<reference evidence="1 2" key="1">
    <citation type="submission" date="2014-05" db="EMBL/GenBank/DDBJ databases">
        <title>Draft Genome Sequence of Nitratireductor basaltis Strain UMTGB225, A Marine Bacterium Isolated from Green Barrel Tunicate.</title>
        <authorList>
            <person name="Gan H.Y."/>
        </authorList>
    </citation>
    <scope>NUCLEOTIDE SEQUENCE [LARGE SCALE GENOMIC DNA]</scope>
    <source>
        <strain evidence="1 2">UMTGB225</strain>
    </source>
</reference>